<feature type="chain" id="PRO_5046523204" evidence="1">
    <location>
        <begin position="20"/>
        <end position="106"/>
    </location>
</feature>
<evidence type="ECO:0000256" key="1">
    <source>
        <dbReference type="SAM" id="SignalP"/>
    </source>
</evidence>
<dbReference type="EMBL" id="CP060780">
    <property type="protein sequence ID" value="QNP43361.1"/>
    <property type="molecule type" value="Genomic_DNA"/>
</dbReference>
<reference evidence="2 3" key="1">
    <citation type="submission" date="2020-08" db="EMBL/GenBank/DDBJ databases">
        <title>Genome sequence of Sphingomonas daechungensis KACC 18115T.</title>
        <authorList>
            <person name="Hyun D.-W."/>
            <person name="Bae J.-W."/>
        </authorList>
    </citation>
    <scope>NUCLEOTIDE SEQUENCE [LARGE SCALE GENOMIC DNA]</scope>
    <source>
        <strain evidence="2 3">KACC 18115</strain>
    </source>
</reference>
<gene>
    <name evidence="2" type="ORF">H9L15_00340</name>
</gene>
<keyword evidence="3" id="KW-1185">Reference proteome</keyword>
<protein>
    <submittedName>
        <fullName evidence="2">Uncharacterized protein</fullName>
    </submittedName>
</protein>
<name>A0ABX6T0M0_9SPHN</name>
<dbReference type="RefSeq" id="WP_187714791.1">
    <property type="nucleotide sequence ID" value="NZ_BAABJC010000001.1"/>
</dbReference>
<organism evidence="2 3">
    <name type="scientific">Sphingomonas daechungensis</name>
    <dbReference type="NCBI Taxonomy" id="1176646"/>
    <lineage>
        <taxon>Bacteria</taxon>
        <taxon>Pseudomonadati</taxon>
        <taxon>Pseudomonadota</taxon>
        <taxon>Alphaproteobacteria</taxon>
        <taxon>Sphingomonadales</taxon>
        <taxon>Sphingomonadaceae</taxon>
        <taxon>Sphingomonas</taxon>
    </lineage>
</organism>
<keyword evidence="1" id="KW-0732">Signal</keyword>
<accession>A0ABX6T0M0</accession>
<feature type="signal peptide" evidence="1">
    <location>
        <begin position="1"/>
        <end position="19"/>
    </location>
</feature>
<evidence type="ECO:0000313" key="3">
    <source>
        <dbReference type="Proteomes" id="UP000516134"/>
    </source>
</evidence>
<evidence type="ECO:0000313" key="2">
    <source>
        <dbReference type="EMBL" id="QNP43361.1"/>
    </source>
</evidence>
<dbReference type="Proteomes" id="UP000516134">
    <property type="component" value="Chromosome"/>
</dbReference>
<sequence>MIVLFVSSAIWAAAFQTAAANDARTAFRACLKQASAEAKDQKVATDAFSAFARQKCSAQESGFKSAIWAFDSKNKMSKKESESNAEAQVEDFVATASDHYAADAPK</sequence>
<proteinExistence type="predicted"/>